<evidence type="ECO:0000313" key="4">
    <source>
        <dbReference type="Proteomes" id="UP000636800"/>
    </source>
</evidence>
<feature type="compositionally biased region" description="Acidic residues" evidence="1">
    <location>
        <begin position="82"/>
        <end position="97"/>
    </location>
</feature>
<accession>A0A835UMF9</accession>
<dbReference type="PANTHER" id="PTHR33877:SF2">
    <property type="entry name" value="OS07G0170200 PROTEIN"/>
    <property type="match status" value="1"/>
</dbReference>
<dbReference type="InterPro" id="IPR003615">
    <property type="entry name" value="HNH_nuc"/>
</dbReference>
<evidence type="ECO:0000256" key="1">
    <source>
        <dbReference type="SAM" id="MobiDB-lite"/>
    </source>
</evidence>
<sequence length="279" mass="31684">MARLTADRSLRLFLHGERASFGGEPKDPIHLRLGRGRRYLNNLFGFHGKSKSIGPHQGLDRVSALGKKGVSLQGDSNGDSQDCCDDDDEEEDEDELSGDELSCFRGLVLDVSYRPVNVVCWKRAICLEFLEKADVLEYYDQTVSSPVGSFNIPAVLRVTHLLQVGKRRRIKHNLSRKSIYYRDSYTCQYCSSRQDLTIDHVVPTARGGEWKWENLVTACANCNSRKGQKTLQEANMTLIKIPKAPKDYDILTVPLTSTAMRMMKRKKGVPNEWRQYLPN</sequence>
<dbReference type="AlphaFoldDB" id="A0A835UMF9"/>
<dbReference type="InterPro" id="IPR052892">
    <property type="entry name" value="NA-targeting_endonuclease"/>
</dbReference>
<dbReference type="CDD" id="cd00085">
    <property type="entry name" value="HNHc"/>
    <property type="match status" value="1"/>
</dbReference>
<comment type="caution">
    <text evidence="3">The sequence shown here is derived from an EMBL/GenBank/DDBJ whole genome shotgun (WGS) entry which is preliminary data.</text>
</comment>
<dbReference type="PANTHER" id="PTHR33877">
    <property type="entry name" value="SLL1193 PROTEIN"/>
    <property type="match status" value="1"/>
</dbReference>
<dbReference type="Pfam" id="PF14279">
    <property type="entry name" value="HNH_5"/>
    <property type="match status" value="1"/>
</dbReference>
<feature type="region of interest" description="Disordered" evidence="1">
    <location>
        <begin position="70"/>
        <end position="97"/>
    </location>
</feature>
<feature type="domain" description="HNH nuclease" evidence="2">
    <location>
        <begin position="174"/>
        <end position="224"/>
    </location>
</feature>
<dbReference type="Gene3D" id="1.10.30.50">
    <property type="match status" value="1"/>
</dbReference>
<evidence type="ECO:0000313" key="3">
    <source>
        <dbReference type="EMBL" id="KAG0467062.1"/>
    </source>
</evidence>
<keyword evidence="4" id="KW-1185">Reference proteome</keyword>
<protein>
    <recommendedName>
        <fullName evidence="2">HNH nuclease domain-containing protein</fullName>
    </recommendedName>
</protein>
<dbReference type="Proteomes" id="UP000636800">
    <property type="component" value="Unassembled WGS sequence"/>
</dbReference>
<evidence type="ECO:0000259" key="2">
    <source>
        <dbReference type="SMART" id="SM00507"/>
    </source>
</evidence>
<dbReference type="SMART" id="SM00507">
    <property type="entry name" value="HNHc"/>
    <property type="match status" value="1"/>
</dbReference>
<reference evidence="3 4" key="1">
    <citation type="journal article" date="2020" name="Nat. Food">
        <title>A phased Vanilla planifolia genome enables genetic improvement of flavour and production.</title>
        <authorList>
            <person name="Hasing T."/>
            <person name="Tang H."/>
            <person name="Brym M."/>
            <person name="Khazi F."/>
            <person name="Huang T."/>
            <person name="Chambers A.H."/>
        </authorList>
    </citation>
    <scope>NUCLEOTIDE SEQUENCE [LARGE SCALE GENOMIC DNA]</scope>
    <source>
        <tissue evidence="3">Leaf</tissue>
    </source>
</reference>
<dbReference type="InterPro" id="IPR029471">
    <property type="entry name" value="HNH_5"/>
</dbReference>
<dbReference type="EMBL" id="JADCNL010000009">
    <property type="protein sequence ID" value="KAG0467062.1"/>
    <property type="molecule type" value="Genomic_DNA"/>
</dbReference>
<proteinExistence type="predicted"/>
<gene>
    <name evidence="3" type="ORF">HPP92_018642</name>
</gene>
<organism evidence="3 4">
    <name type="scientific">Vanilla planifolia</name>
    <name type="common">Vanilla</name>
    <dbReference type="NCBI Taxonomy" id="51239"/>
    <lineage>
        <taxon>Eukaryota</taxon>
        <taxon>Viridiplantae</taxon>
        <taxon>Streptophyta</taxon>
        <taxon>Embryophyta</taxon>
        <taxon>Tracheophyta</taxon>
        <taxon>Spermatophyta</taxon>
        <taxon>Magnoliopsida</taxon>
        <taxon>Liliopsida</taxon>
        <taxon>Asparagales</taxon>
        <taxon>Orchidaceae</taxon>
        <taxon>Vanilloideae</taxon>
        <taxon>Vanilleae</taxon>
        <taxon>Vanilla</taxon>
    </lineage>
</organism>
<name>A0A835UMF9_VANPL</name>